<reference evidence="3 5" key="2">
    <citation type="submission" date="2020-08" db="EMBL/GenBank/DDBJ databases">
        <authorList>
            <person name="Liu G."/>
            <person name="Sun C."/>
        </authorList>
    </citation>
    <scope>NUCLEOTIDE SEQUENCE [LARGE SCALE GENOMIC DNA]</scope>
    <source>
        <strain evidence="3 5">OT19</strain>
        <plasmid evidence="3 5">plas1</plasmid>
    </source>
</reference>
<dbReference type="EMBL" id="CP060053">
    <property type="protein sequence ID" value="QNE07011.1"/>
    <property type="molecule type" value="Genomic_DNA"/>
</dbReference>
<dbReference type="InterPro" id="IPR007138">
    <property type="entry name" value="ABM_dom"/>
</dbReference>
<dbReference type="OrthoDB" id="287932at2"/>
<keyword evidence="4" id="KW-1185">Reference proteome</keyword>
<gene>
    <name evidence="2" type="ORF">A9D14_14660</name>
    <name evidence="3" type="ORF">H4O24_18395</name>
</gene>
<evidence type="ECO:0000313" key="4">
    <source>
        <dbReference type="Proteomes" id="UP000195807"/>
    </source>
</evidence>
<organism evidence="2 4">
    <name type="scientific">Croceicoccus marinus</name>
    <dbReference type="NCBI Taxonomy" id="450378"/>
    <lineage>
        <taxon>Bacteria</taxon>
        <taxon>Pseudomonadati</taxon>
        <taxon>Pseudomonadota</taxon>
        <taxon>Alphaproteobacteria</taxon>
        <taxon>Sphingomonadales</taxon>
        <taxon>Erythrobacteraceae</taxon>
        <taxon>Croceicoccus</taxon>
    </lineage>
</organism>
<evidence type="ECO:0000259" key="1">
    <source>
        <dbReference type="PROSITE" id="PS51725"/>
    </source>
</evidence>
<geneLocation type="plasmid" evidence="3 5">
    <name>plas1</name>
</geneLocation>
<dbReference type="Proteomes" id="UP000515297">
    <property type="component" value="Plasmid plas1"/>
</dbReference>
<proteinExistence type="predicted"/>
<geneLocation type="plasmid" evidence="4">
    <name>pcme4a9i</name>
</geneLocation>
<feature type="domain" description="ABM" evidence="1">
    <location>
        <begin position="5"/>
        <end position="93"/>
    </location>
</feature>
<name>A0A1Z1FFW2_9SPHN</name>
<accession>A0A1Z1FFW2</accession>
<evidence type="ECO:0000313" key="2">
    <source>
        <dbReference type="EMBL" id="ARU17625.1"/>
    </source>
</evidence>
<keyword evidence="3" id="KW-0560">Oxidoreductase</keyword>
<geneLocation type="plasmid" evidence="2">
    <name>pCME4A9I</name>
</geneLocation>
<dbReference type="RefSeq" id="WP_066849484.1">
    <property type="nucleotide sequence ID" value="NZ_CP019603.1"/>
</dbReference>
<dbReference type="AlphaFoldDB" id="A0A1Z1FFW2"/>
<reference evidence="2 4" key="1">
    <citation type="submission" date="2017-01" db="EMBL/GenBank/DDBJ databases">
        <title>Complete genome sequence of esterase-producing bacterium Croceicoccus marinus E4A9.</title>
        <authorList>
            <person name="Wu Y.-H."/>
            <person name="Cheng H."/>
            <person name="Xu L."/>
            <person name="Huo Y.-Y."/>
            <person name="Wang C.-S."/>
            <person name="Xu X.-W."/>
        </authorList>
    </citation>
    <scope>NUCLEOTIDE SEQUENCE [LARGE SCALE GENOMIC DNA]</scope>
    <source>
        <strain evidence="2 4">E4A9</strain>
        <plasmid evidence="2">pCME4A9I</plasmid>
        <plasmid evidence="4">Plasmid pcme4a9i</plasmid>
    </source>
</reference>
<dbReference type="STRING" id="450378.GCA_001661675_02946"/>
<dbReference type="GO" id="GO:0004497">
    <property type="term" value="F:monooxygenase activity"/>
    <property type="evidence" value="ECO:0007669"/>
    <property type="project" value="UniProtKB-KW"/>
</dbReference>
<protein>
    <submittedName>
        <fullName evidence="3">Antibiotic biosynthesis monooxygenase</fullName>
    </submittedName>
</protein>
<dbReference type="EMBL" id="CP019603">
    <property type="protein sequence ID" value="ARU17625.1"/>
    <property type="molecule type" value="Genomic_DNA"/>
</dbReference>
<dbReference type="KEGG" id="cman:A9D14_14660"/>
<dbReference type="Pfam" id="PF03992">
    <property type="entry name" value="ABM"/>
    <property type="match status" value="1"/>
</dbReference>
<sequence>MQDTVIVTLELALKPELVDDFCEQIPEALKDTREFPGFVDISIRHNADDPNRVIFIEEWASRADHEAYVAFRTKSGVMDQMAAMLTSPPRTEYWDRNIV</sequence>
<dbReference type="Proteomes" id="UP000195807">
    <property type="component" value="Plasmid pCME4A9I"/>
</dbReference>
<keyword evidence="3" id="KW-0503">Monooxygenase</keyword>
<dbReference type="PROSITE" id="PS51725">
    <property type="entry name" value="ABM"/>
    <property type="match status" value="1"/>
</dbReference>
<dbReference type="Gene3D" id="3.30.70.100">
    <property type="match status" value="1"/>
</dbReference>
<keyword evidence="2" id="KW-0614">Plasmid</keyword>
<dbReference type="InterPro" id="IPR011008">
    <property type="entry name" value="Dimeric_a/b-barrel"/>
</dbReference>
<dbReference type="SUPFAM" id="SSF54909">
    <property type="entry name" value="Dimeric alpha+beta barrel"/>
    <property type="match status" value="1"/>
</dbReference>
<evidence type="ECO:0000313" key="3">
    <source>
        <dbReference type="EMBL" id="QNE07011.1"/>
    </source>
</evidence>
<evidence type="ECO:0000313" key="5">
    <source>
        <dbReference type="Proteomes" id="UP000515297"/>
    </source>
</evidence>